<evidence type="ECO:0000256" key="2">
    <source>
        <dbReference type="ARBA" id="ARBA00006939"/>
    </source>
</evidence>
<keyword evidence="10" id="KW-1185">Reference proteome</keyword>
<feature type="transmembrane region" description="Helical" evidence="8">
    <location>
        <begin position="163"/>
        <end position="185"/>
    </location>
</feature>
<reference evidence="10" key="1">
    <citation type="submission" date="2017-07" db="EMBL/GenBank/DDBJ databases">
        <title>Draft genome sequence of Effusibacillus lacus strain skLN1.</title>
        <authorList>
            <person name="Watanabe M."/>
            <person name="Kojima H."/>
            <person name="Fukui M."/>
        </authorList>
    </citation>
    <scope>NUCLEOTIDE SEQUENCE [LARGE SCALE GENOMIC DNA]</scope>
    <source>
        <strain evidence="10">skLN1</strain>
    </source>
</reference>
<evidence type="ECO:0000256" key="7">
    <source>
        <dbReference type="ARBA" id="ARBA00023136"/>
    </source>
</evidence>
<keyword evidence="3" id="KW-1003">Cell membrane</keyword>
<dbReference type="OrthoDB" id="9787346at2"/>
<dbReference type="PANTHER" id="PTHR11040:SF211">
    <property type="entry name" value="ZINC TRANSPORTER ZIP11"/>
    <property type="match status" value="1"/>
</dbReference>
<dbReference type="AlphaFoldDB" id="A0A292YMH4"/>
<feature type="transmembrane region" description="Helical" evidence="8">
    <location>
        <begin position="32"/>
        <end position="52"/>
    </location>
</feature>
<proteinExistence type="inferred from homology"/>
<sequence>MWEIVGISFLTGLATPLGGWIVLRFRQLSPRLLALFLGLAAGIMITVVFSELMPNSIRSGSHEIFIVGMGGGWLFMLVLRWIFSAAMGHGNVHGDKAAYLQLGWFIALAIALHDLPEGFAIGAGDALNSNIGLIIALAIALHNIPEGMSIAIPLRLAGVSKGVVLWITILAGITTPMGTVLSLWLFSVSEFFISFSLAFAGGAMAYVVSRDILPEALQASVPSALFGMAGGGVVMLAVSELHWVDFALQVNLAVY</sequence>
<dbReference type="GO" id="GO:0005385">
    <property type="term" value="F:zinc ion transmembrane transporter activity"/>
    <property type="evidence" value="ECO:0007669"/>
    <property type="project" value="TreeGrafter"/>
</dbReference>
<feature type="transmembrane region" description="Helical" evidence="8">
    <location>
        <begin position="97"/>
        <end position="113"/>
    </location>
</feature>
<feature type="transmembrane region" description="Helical" evidence="8">
    <location>
        <begin position="6"/>
        <end position="25"/>
    </location>
</feature>
<dbReference type="PANTHER" id="PTHR11040">
    <property type="entry name" value="ZINC/IRON TRANSPORTER"/>
    <property type="match status" value="1"/>
</dbReference>
<evidence type="ECO:0000256" key="3">
    <source>
        <dbReference type="ARBA" id="ARBA00022475"/>
    </source>
</evidence>
<evidence type="ECO:0000256" key="4">
    <source>
        <dbReference type="ARBA" id="ARBA00022692"/>
    </source>
</evidence>
<dbReference type="Pfam" id="PF02535">
    <property type="entry name" value="Zip"/>
    <property type="match status" value="1"/>
</dbReference>
<dbReference type="EMBL" id="BDUF01000024">
    <property type="protein sequence ID" value="GAX89594.1"/>
    <property type="molecule type" value="Genomic_DNA"/>
</dbReference>
<name>A0A292YMH4_9BACL</name>
<dbReference type="RefSeq" id="WP_096181292.1">
    <property type="nucleotide sequence ID" value="NZ_BDUF01000024.1"/>
</dbReference>
<comment type="similarity">
    <text evidence="2">Belongs to the ZIP transporter (TC 2.A.5) family.</text>
</comment>
<feature type="transmembrane region" description="Helical" evidence="8">
    <location>
        <begin position="191"/>
        <end position="209"/>
    </location>
</feature>
<protein>
    <submittedName>
        <fullName evidence="9">Zinc/iron permease</fullName>
    </submittedName>
</protein>
<keyword evidence="4 8" id="KW-0812">Transmembrane</keyword>
<dbReference type="Proteomes" id="UP000217785">
    <property type="component" value="Unassembled WGS sequence"/>
</dbReference>
<comment type="caution">
    <text evidence="9">The sequence shown here is derived from an EMBL/GenBank/DDBJ whole genome shotgun (WGS) entry which is preliminary data.</text>
</comment>
<accession>A0A292YMH4</accession>
<organism evidence="9 10">
    <name type="scientific">Effusibacillus lacus</name>
    <dbReference type="NCBI Taxonomy" id="1348429"/>
    <lineage>
        <taxon>Bacteria</taxon>
        <taxon>Bacillati</taxon>
        <taxon>Bacillota</taxon>
        <taxon>Bacilli</taxon>
        <taxon>Bacillales</taxon>
        <taxon>Alicyclobacillaceae</taxon>
        <taxon>Effusibacillus</taxon>
    </lineage>
</organism>
<feature type="transmembrane region" description="Helical" evidence="8">
    <location>
        <begin position="64"/>
        <end position="85"/>
    </location>
</feature>
<feature type="transmembrane region" description="Helical" evidence="8">
    <location>
        <begin position="119"/>
        <end position="142"/>
    </location>
</feature>
<comment type="subcellular location">
    <subcellularLocation>
        <location evidence="1">Cell membrane</location>
        <topology evidence="1">Multi-pass membrane protein</topology>
    </subcellularLocation>
</comment>
<evidence type="ECO:0000256" key="5">
    <source>
        <dbReference type="ARBA" id="ARBA00022833"/>
    </source>
</evidence>
<evidence type="ECO:0000256" key="8">
    <source>
        <dbReference type="SAM" id="Phobius"/>
    </source>
</evidence>
<keyword evidence="7 8" id="KW-0472">Membrane</keyword>
<dbReference type="GO" id="GO:0005886">
    <property type="term" value="C:plasma membrane"/>
    <property type="evidence" value="ECO:0007669"/>
    <property type="project" value="UniProtKB-SubCell"/>
</dbReference>
<keyword evidence="5" id="KW-0862">Zinc</keyword>
<gene>
    <name evidence="9" type="ORF">EFBL_1218</name>
</gene>
<evidence type="ECO:0000313" key="9">
    <source>
        <dbReference type="EMBL" id="GAX89594.1"/>
    </source>
</evidence>
<evidence type="ECO:0000313" key="10">
    <source>
        <dbReference type="Proteomes" id="UP000217785"/>
    </source>
</evidence>
<evidence type="ECO:0000256" key="6">
    <source>
        <dbReference type="ARBA" id="ARBA00022989"/>
    </source>
</evidence>
<evidence type="ECO:0000256" key="1">
    <source>
        <dbReference type="ARBA" id="ARBA00004651"/>
    </source>
</evidence>
<feature type="transmembrane region" description="Helical" evidence="8">
    <location>
        <begin position="221"/>
        <end position="238"/>
    </location>
</feature>
<keyword evidence="6 8" id="KW-1133">Transmembrane helix</keyword>
<dbReference type="InterPro" id="IPR003689">
    <property type="entry name" value="ZIP"/>
</dbReference>